<accession>A0A2N6K1S8</accession>
<proteinExistence type="predicted"/>
<name>A0A2N6K1S8_FISMU</name>
<dbReference type="AlphaFoldDB" id="A0A2N6K1S8"/>
<protein>
    <submittedName>
        <fullName evidence="1">Uncharacterized protein</fullName>
    </submittedName>
</protein>
<reference evidence="1 2" key="1">
    <citation type="submission" date="2017-08" db="EMBL/GenBank/DDBJ databases">
        <title>Genomes of Fischerella (Mastigocladus) sp. strains.</title>
        <authorList>
            <person name="Miller S.R."/>
        </authorList>
    </citation>
    <scope>NUCLEOTIDE SEQUENCE [LARGE SCALE GENOMIC DNA]</scope>
    <source>
        <strain evidence="1 2">CCMEE 5323</strain>
    </source>
</reference>
<gene>
    <name evidence="1" type="ORF">CEN44_14590</name>
</gene>
<comment type="caution">
    <text evidence="1">The sequence shown here is derived from an EMBL/GenBank/DDBJ whole genome shotgun (WGS) entry which is preliminary data.</text>
</comment>
<sequence>MKSPIYRHAVLAAACLGLLLLSVGCYEVKVSFEADQPSESPANTHSESAIASTLNTSVAAPSKTLFTYHQGSTGKATGQGILRMSNQTEQPVRLALLARKAGVKSNSKQSYAVPAHWDFAPGEGSEKGLILSLPNGSIKIEKGDILVAFAQDGSRRYWGPYVVGETPAPVWNPQKQEWELILSQ</sequence>
<organism evidence="1 2">
    <name type="scientific">Fischerella muscicola CCMEE 5323</name>
    <dbReference type="NCBI Taxonomy" id="2019572"/>
    <lineage>
        <taxon>Bacteria</taxon>
        <taxon>Bacillati</taxon>
        <taxon>Cyanobacteriota</taxon>
        <taxon>Cyanophyceae</taxon>
        <taxon>Nostocales</taxon>
        <taxon>Hapalosiphonaceae</taxon>
        <taxon>Fischerella</taxon>
    </lineage>
</organism>
<evidence type="ECO:0000313" key="2">
    <source>
        <dbReference type="Proteomes" id="UP000235036"/>
    </source>
</evidence>
<dbReference type="Proteomes" id="UP000235036">
    <property type="component" value="Unassembled WGS sequence"/>
</dbReference>
<dbReference type="PROSITE" id="PS51257">
    <property type="entry name" value="PROKAR_LIPOPROTEIN"/>
    <property type="match status" value="1"/>
</dbReference>
<dbReference type="EMBL" id="NRQW01000322">
    <property type="protein sequence ID" value="PLZ88769.1"/>
    <property type="molecule type" value="Genomic_DNA"/>
</dbReference>
<dbReference type="RefSeq" id="WP_016869389.1">
    <property type="nucleotide sequence ID" value="NZ_CAWNVR010000425.1"/>
</dbReference>
<keyword evidence="2" id="KW-1185">Reference proteome</keyword>
<evidence type="ECO:0000313" key="1">
    <source>
        <dbReference type="EMBL" id="PLZ88769.1"/>
    </source>
</evidence>